<dbReference type="CDD" id="cd15873">
    <property type="entry name" value="R-SNARE_STXBP5_6"/>
    <property type="match status" value="1"/>
</dbReference>
<evidence type="ECO:0000313" key="20">
    <source>
        <dbReference type="Proteomes" id="UP000245699"/>
    </source>
</evidence>
<evidence type="ECO:0000313" key="18">
    <source>
        <dbReference type="EMBL" id="PVU85666.1"/>
    </source>
</evidence>
<evidence type="ECO:0000256" key="6">
    <source>
        <dbReference type="ARBA" id="ARBA00012870"/>
    </source>
</evidence>
<dbReference type="SUPFAM" id="SSF47203">
    <property type="entry name" value="Acyl-CoA dehydrogenase C-terminal domain-like"/>
    <property type="match status" value="2"/>
</dbReference>
<evidence type="ECO:0000256" key="13">
    <source>
        <dbReference type="ARBA" id="ARBA00063271"/>
    </source>
</evidence>
<feature type="compositionally biased region" description="Basic and acidic residues" evidence="15">
    <location>
        <begin position="1057"/>
        <end position="1078"/>
    </location>
</feature>
<evidence type="ECO:0000313" key="19">
    <source>
        <dbReference type="EMBL" id="PVU92920.1"/>
    </source>
</evidence>
<evidence type="ECO:0000256" key="2">
    <source>
        <dbReference type="ARBA" id="ARBA00001974"/>
    </source>
</evidence>
<evidence type="ECO:0000256" key="3">
    <source>
        <dbReference type="ARBA" id="ARBA00004275"/>
    </source>
</evidence>
<protein>
    <recommendedName>
        <fullName evidence="6">acyl-CoA oxidase</fullName>
        <ecNumber evidence="6">1.3.3.6</ecNumber>
    </recommendedName>
</protein>
<proteinExistence type="inferred from homology"/>
<dbReference type="GO" id="GO:0071949">
    <property type="term" value="F:FAD binding"/>
    <property type="evidence" value="ECO:0007669"/>
    <property type="project" value="InterPro"/>
</dbReference>
<dbReference type="FunFam" id="1.10.540.10:FF:000018">
    <property type="entry name" value="Acyl-coenzyme A oxidase"/>
    <property type="match status" value="1"/>
</dbReference>
<evidence type="ECO:0000259" key="16">
    <source>
        <dbReference type="PROSITE" id="PS50892"/>
    </source>
</evidence>
<evidence type="ECO:0000256" key="12">
    <source>
        <dbReference type="ARBA" id="ARBA00023140"/>
    </source>
</evidence>
<evidence type="ECO:0000256" key="5">
    <source>
        <dbReference type="ARBA" id="ARBA00006288"/>
    </source>
</evidence>
<dbReference type="EMBL" id="MBFT01001051">
    <property type="protein sequence ID" value="PVU85666.1"/>
    <property type="molecule type" value="Genomic_DNA"/>
</dbReference>
<comment type="pathway">
    <text evidence="4">Lipid metabolism; peroxisomal fatty acid beta-oxidation.</text>
</comment>
<keyword evidence="12" id="KW-0576">Peroxisome</keyword>
<accession>A0A2T9YKQ4</accession>
<dbReference type="InterPro" id="IPR046373">
    <property type="entry name" value="Acyl-CoA_Oxase/DH_mid-dom_sf"/>
</dbReference>
<dbReference type="UniPathway" id="UPA00661"/>
<evidence type="ECO:0000256" key="15">
    <source>
        <dbReference type="SAM" id="MobiDB-lite"/>
    </source>
</evidence>
<evidence type="ECO:0000256" key="4">
    <source>
        <dbReference type="ARBA" id="ARBA00004846"/>
    </source>
</evidence>
<dbReference type="FunFam" id="1.20.140.10:FF:000015">
    <property type="entry name" value="Acyl-coenzyme A oxidase"/>
    <property type="match status" value="1"/>
</dbReference>
<dbReference type="GO" id="GO:0033540">
    <property type="term" value="P:fatty acid beta-oxidation using acyl-CoA oxidase"/>
    <property type="evidence" value="ECO:0007669"/>
    <property type="project" value="UniProtKB-UniPathway"/>
</dbReference>
<dbReference type="InterPro" id="IPR055060">
    <property type="entry name" value="ACOX_C_alpha1"/>
</dbReference>
<dbReference type="GO" id="GO:0055088">
    <property type="term" value="P:lipid homeostasis"/>
    <property type="evidence" value="ECO:0007669"/>
    <property type="project" value="TreeGrafter"/>
</dbReference>
<dbReference type="EMBL" id="MBFT01001086">
    <property type="protein sequence ID" value="PVU85421.1"/>
    <property type="molecule type" value="Genomic_DNA"/>
</dbReference>
<dbReference type="GO" id="GO:0005777">
    <property type="term" value="C:peroxisome"/>
    <property type="evidence" value="ECO:0007669"/>
    <property type="project" value="UniProtKB-SubCell"/>
</dbReference>
<evidence type="ECO:0000256" key="1">
    <source>
        <dbReference type="ARBA" id="ARBA00001201"/>
    </source>
</evidence>
<dbReference type="FunFam" id="1.20.140.10:FF:000013">
    <property type="entry name" value="Acyl-coenzyme A oxidase"/>
    <property type="match status" value="1"/>
</dbReference>
<dbReference type="STRING" id="61424.A0A2T9YKQ4"/>
<dbReference type="InterPro" id="IPR015943">
    <property type="entry name" value="WD40/YVTN_repeat-like_dom_sf"/>
</dbReference>
<dbReference type="EC" id="1.3.3.6" evidence="6"/>
<keyword evidence="20" id="KW-1185">Reference proteome</keyword>
<dbReference type="PROSITE" id="PS50892">
    <property type="entry name" value="V_SNARE"/>
    <property type="match status" value="1"/>
</dbReference>
<dbReference type="Gene3D" id="2.40.110.10">
    <property type="entry name" value="Butyryl-CoA Dehydrogenase, subunit A, domain 2"/>
    <property type="match status" value="1"/>
</dbReference>
<dbReference type="PANTHER" id="PTHR10909:SF352">
    <property type="entry name" value="ACYL-COENZYME A OXIDASE-LIKE PROTEIN"/>
    <property type="match status" value="1"/>
</dbReference>
<dbReference type="OrthoDB" id="538336at2759"/>
<feature type="domain" description="V-SNARE coiled-coil homology" evidence="16">
    <location>
        <begin position="1063"/>
        <end position="1128"/>
    </location>
</feature>
<dbReference type="InterPro" id="IPR009100">
    <property type="entry name" value="AcylCoA_DH/oxidase_NM_dom_sf"/>
</dbReference>
<dbReference type="Gene3D" id="2.130.10.10">
    <property type="entry name" value="YVTN repeat-like/Quinoprotein amine dehydrogenase"/>
    <property type="match status" value="1"/>
</dbReference>
<dbReference type="InterPro" id="IPR042855">
    <property type="entry name" value="V_SNARE_CC"/>
</dbReference>
<keyword evidence="10" id="KW-0560">Oxidoreductase</keyword>
<dbReference type="Gene3D" id="1.10.540.10">
    <property type="entry name" value="Acyl-CoA dehydrogenase/oxidase, N-terminal domain"/>
    <property type="match status" value="1"/>
</dbReference>
<evidence type="ECO:0000256" key="8">
    <source>
        <dbReference type="ARBA" id="ARBA00022827"/>
    </source>
</evidence>
<keyword evidence="11" id="KW-0443">Lipid metabolism</keyword>
<organism evidence="19 20">
    <name type="scientific">Furculomyces boomerangus</name>
    <dbReference type="NCBI Taxonomy" id="61424"/>
    <lineage>
        <taxon>Eukaryota</taxon>
        <taxon>Fungi</taxon>
        <taxon>Fungi incertae sedis</taxon>
        <taxon>Zoopagomycota</taxon>
        <taxon>Kickxellomycotina</taxon>
        <taxon>Harpellomycetes</taxon>
        <taxon>Harpellales</taxon>
        <taxon>Harpellaceae</taxon>
        <taxon>Furculomyces</taxon>
    </lineage>
</organism>
<dbReference type="InterPro" id="IPR037069">
    <property type="entry name" value="AcylCoA_DH/ox_N_sf"/>
</dbReference>
<feature type="compositionally biased region" description="Polar residues" evidence="15">
    <location>
        <begin position="583"/>
        <end position="609"/>
    </location>
</feature>
<dbReference type="Gene3D" id="1.20.140.10">
    <property type="entry name" value="Butyryl-CoA Dehydrogenase, subunit A, domain 3"/>
    <property type="match status" value="2"/>
</dbReference>
<dbReference type="Pfam" id="PF02770">
    <property type="entry name" value="Acyl-CoA_dh_M"/>
    <property type="match status" value="1"/>
</dbReference>
<keyword evidence="14" id="KW-0175">Coiled coil</keyword>
<dbReference type="GO" id="GO:0005504">
    <property type="term" value="F:fatty acid binding"/>
    <property type="evidence" value="ECO:0007669"/>
    <property type="project" value="TreeGrafter"/>
</dbReference>
<evidence type="ECO:0000313" key="17">
    <source>
        <dbReference type="EMBL" id="PVU85421.1"/>
    </source>
</evidence>
<dbReference type="Pfam" id="PF01756">
    <property type="entry name" value="ACOX"/>
    <property type="match status" value="1"/>
</dbReference>
<dbReference type="Pfam" id="PF14749">
    <property type="entry name" value="Acyl-CoA_ox_N"/>
    <property type="match status" value="1"/>
</dbReference>
<gene>
    <name evidence="19" type="ORF">BB559_003542</name>
    <name evidence="18" type="ORF">BB559_006873</name>
    <name evidence="17" type="ORF">BB559_007041</name>
</gene>
<dbReference type="SUPFAM" id="SSF50978">
    <property type="entry name" value="WD40 repeat-like"/>
    <property type="match status" value="2"/>
</dbReference>
<feature type="region of interest" description="Disordered" evidence="15">
    <location>
        <begin position="571"/>
        <end position="643"/>
    </location>
</feature>
<dbReference type="Proteomes" id="UP000245699">
    <property type="component" value="Unassembled WGS sequence"/>
</dbReference>
<comment type="subcellular location">
    <subcellularLocation>
        <location evidence="3">Peroxisome</location>
    </subcellularLocation>
</comment>
<dbReference type="SUPFAM" id="SSF56645">
    <property type="entry name" value="Acyl-CoA dehydrogenase NM domain-like"/>
    <property type="match status" value="1"/>
</dbReference>
<comment type="catalytic activity">
    <reaction evidence="1">
        <text>a 2,3-saturated acyl-CoA + O2 = a (2E)-enoyl-CoA + H2O2</text>
        <dbReference type="Rhea" id="RHEA:38959"/>
        <dbReference type="ChEBI" id="CHEBI:15379"/>
        <dbReference type="ChEBI" id="CHEBI:16240"/>
        <dbReference type="ChEBI" id="CHEBI:58856"/>
        <dbReference type="ChEBI" id="CHEBI:65111"/>
        <dbReference type="EC" id="1.3.3.6"/>
    </reaction>
</comment>
<feature type="compositionally biased region" description="Polar residues" evidence="15">
    <location>
        <begin position="1047"/>
        <end position="1056"/>
    </location>
</feature>
<sequence length="1808" mass="202441">MFSKLAEKKIHFGGSFKLKEEKKFKNLSDTFSNKLWNPKTLCTLGISGKITTAAHDPIQNLIAVATESGNIHIFGTPGVSSQPGKLKIAQDVPIIYLKFHSGYPIIIAVDTLNTITIFDTYKQRFCGSYTAPDIITCVEIIDGTPWLLVGQDSGRIYILNIEKCIKSDFSISFLGKGYKQPIASIKTFPGSQTQFVIAYLDGQLVEYNLAEKIVVGTYLPTPNMKLKDNSENLDSYKLTNITFNHDGKRLAVCFENGLIESYSVEKNKIHKKETIISVEKQTDSSIDNNGSEPQDNLFYSDLTWCEFKMKTGSYIVASVGASQWERNKIIFIEADGNEHRIFDLGMPILYMSLLQPHEIGKNSDECYLNVVMDDGSLNLYEFSELGIFDIEYQMKQIYLPNSLEWSKTSPLVLDIFPFSETSTVISRMKSYVDENGFSSILNGGLLLTNNNRNSTENQPFPMDDIFDIHRLDRKDPETQTEIAITYGENGCIDIWNVGKSTPALISKSEINFKELSEYYNLELVPCKFSFNENSNFLAIGTKSGAVLVYYIGENPPEWIIKNYKEQPPLNSPTNGSLYKGERSASSGYSYGSQVSRETSGGSHSSNYSQKNKDLHPGSLLERNGARNSVHSNVGLSPGNTPKADDANPINPFMLKMNHETPENSNSTNTEHEILPKKVKKNSFSSGFSKILRISEGEHSKIAENSYKTKIESMPLNDLATNEKEAQIVYPISIITHHKYPISSLITTSSELVYVADSHGLISKIDIKNGSGRTWTLNESPDSIQPATFLKQTNIKIHKESDLKPVLIAGTSKSHIKIFRDYEGGTHQPISLDVPDIGKIIYIDSILAQKAESLDDGKTSKEQKNYFLLVCGEMGIVIYFNLTNKVYAHISMADYEYSRIVASKIYSDSVDQLMFLEILDDCGKAYAFSIPKLELLLKSEIDSSILSEFSEYYFSSDGGVFALSIDKKLIHYKLFESSKQKTDTKKAIVFNQHIFSGRKKEEKEHEKGWLWRISSSDSNDLSFLEKNCRNILGKYCTLPSFVDSSKSIHGINNSSSPEQRDSREPDDNQKSTDGNHHMLSETTNKLIERGERLEQVNESTSRMANAASDFLNDIRSHNAKQASKKCPMECLARERANPSFDVEDMENLIDGGKQVTEVKKQMFMEMERDQNWVIEDYPNLTMEETRERAMKKVKNLADKLMSEPKSKFTLRMSLISVVDPGFWTRFGVHMGLFLGAVQGQATPSQLNYWAQKGAFSLKGMYGCFGMTELGHGSNVAGLETTATFDKERDQFVIHTPTLTATKWWIGGAAHSATHCSVFARLIIDNKDYGVKTFIVPLRNPETWELLAGISIGDIGKKMGRDQIDNGWIQFTNVRIPRSYMLMKHTKVSASGKVSEPPMAQLAYGALIMGRVSMVEDSANVAKRALTIAIRYAAVRHQFSNGPPGSPETKLLDYVTHQHRLLPLLAQTFAIGFAAKKLTAQFDSLMKNLQSARPGSDVKMLLQDLKETHSTSAGLKAFCTWTTLNIIDQCRQSLGGHGYSAYVGLSGSYQDFAVHCTWEGDNTILMLQCGRFLVSSADKYKKGLAVPENLRYLEKAGTSEKWSKCETHDPELVCSIESLKEGWACVSAYAILRAHKLYKKHVDSGLTQDQAYEASSAARLHATRMHITAYLFHCLADAVNLPECKPGLKGPITQLALLYGVSTAIHNSGEFLMCQYFDSKQVNVLKGKLDDLCQSVRKIAVLLVDSFGYTDYVVNSPLGRYDGNVYESYFGTVKKLNPVKKVPYFETIIKPLMTRSLEAEEGHELEIDLE</sequence>
<dbReference type="GO" id="GO:0003997">
    <property type="term" value="F:acyl-CoA oxidase activity"/>
    <property type="evidence" value="ECO:0007669"/>
    <property type="project" value="UniProtKB-EC"/>
</dbReference>
<dbReference type="InterPro" id="IPR036250">
    <property type="entry name" value="AcylCo_DH-like_C"/>
</dbReference>
<evidence type="ECO:0000256" key="10">
    <source>
        <dbReference type="ARBA" id="ARBA00023002"/>
    </source>
</evidence>
<dbReference type="InterPro" id="IPR029320">
    <property type="entry name" value="Acyl-CoA_ox_N"/>
</dbReference>
<dbReference type="Gene3D" id="1.20.5.110">
    <property type="match status" value="1"/>
</dbReference>
<feature type="region of interest" description="Disordered" evidence="15">
    <location>
        <begin position="1047"/>
        <end position="1086"/>
    </location>
</feature>
<keyword evidence="9" id="KW-0276">Fatty acid metabolism</keyword>
<dbReference type="EMBL" id="MBFT01000341">
    <property type="protein sequence ID" value="PVU92920.1"/>
    <property type="molecule type" value="Genomic_DNA"/>
</dbReference>
<keyword evidence="8" id="KW-0274">FAD</keyword>
<evidence type="ECO:0000256" key="7">
    <source>
        <dbReference type="ARBA" id="ARBA00022630"/>
    </source>
</evidence>
<dbReference type="InterPro" id="IPR036322">
    <property type="entry name" value="WD40_repeat_dom_sf"/>
</dbReference>
<evidence type="ECO:0000256" key="11">
    <source>
        <dbReference type="ARBA" id="ARBA00023098"/>
    </source>
</evidence>
<comment type="subunit">
    <text evidence="13">Heteropentamer composed of five different subunits.</text>
</comment>
<evidence type="ECO:0000256" key="9">
    <source>
        <dbReference type="ARBA" id="ARBA00022832"/>
    </source>
</evidence>
<dbReference type="Pfam" id="PF22924">
    <property type="entry name" value="ACOX_C_alpha1"/>
    <property type="match status" value="1"/>
</dbReference>
<dbReference type="FunFam" id="2.40.110.10:FF:000003">
    <property type="entry name" value="Acyl-coenzyme A oxidase"/>
    <property type="match status" value="1"/>
</dbReference>
<dbReference type="InterPro" id="IPR006091">
    <property type="entry name" value="Acyl-CoA_Oxase/DH_mid-dom"/>
</dbReference>
<keyword evidence="7" id="KW-0285">Flavoprotein</keyword>
<reference evidence="19 20" key="1">
    <citation type="journal article" date="2018" name="MBio">
        <title>Comparative Genomics Reveals the Core Gene Toolbox for the Fungus-Insect Symbiosis.</title>
        <authorList>
            <person name="Wang Y."/>
            <person name="Stata M."/>
            <person name="Wang W."/>
            <person name="Stajich J.E."/>
            <person name="White M.M."/>
            <person name="Moncalvo J.M."/>
        </authorList>
    </citation>
    <scope>NUCLEOTIDE SEQUENCE [LARGE SCALE GENOMIC DNA]</scope>
    <source>
        <strain evidence="19 20">AUS-77-4</strain>
    </source>
</reference>
<comment type="similarity">
    <text evidence="5">Belongs to the acyl-CoA oxidase family.</text>
</comment>
<comment type="caution">
    <text evidence="19">The sequence shown here is derived from an EMBL/GenBank/DDBJ whole genome shotgun (WGS) entry which is preliminary data.</text>
</comment>
<name>A0A2T9YKQ4_9FUNG</name>
<evidence type="ECO:0000256" key="14">
    <source>
        <dbReference type="PROSITE-ProRule" id="PRU00290"/>
    </source>
</evidence>
<dbReference type="InterPro" id="IPR012258">
    <property type="entry name" value="Acyl-CoA_oxidase"/>
</dbReference>
<feature type="compositionally biased region" description="Polar residues" evidence="15">
    <location>
        <begin position="625"/>
        <end position="639"/>
    </location>
</feature>
<comment type="cofactor">
    <cofactor evidence="2">
        <name>FAD</name>
        <dbReference type="ChEBI" id="CHEBI:57692"/>
    </cofactor>
</comment>
<dbReference type="PANTHER" id="PTHR10909">
    <property type="entry name" value="ELECTRON TRANSPORT OXIDOREDUCTASE"/>
    <property type="match status" value="1"/>
</dbReference>
<dbReference type="InterPro" id="IPR002655">
    <property type="entry name" value="Acyl-CoA_oxidase_C"/>
</dbReference>